<dbReference type="RefSeq" id="WP_156215179.1">
    <property type="nucleotide sequence ID" value="NZ_WOFH01000002.1"/>
</dbReference>
<organism evidence="2 3">
    <name type="scientific">Actinomadura litoris</name>
    <dbReference type="NCBI Taxonomy" id="2678616"/>
    <lineage>
        <taxon>Bacteria</taxon>
        <taxon>Bacillati</taxon>
        <taxon>Actinomycetota</taxon>
        <taxon>Actinomycetes</taxon>
        <taxon>Streptosporangiales</taxon>
        <taxon>Thermomonosporaceae</taxon>
        <taxon>Actinomadura</taxon>
    </lineage>
</organism>
<dbReference type="Pfam" id="PF19534">
    <property type="entry name" value="DUF6059"/>
    <property type="match status" value="1"/>
</dbReference>
<evidence type="ECO:0000256" key="1">
    <source>
        <dbReference type="SAM" id="MobiDB-lite"/>
    </source>
</evidence>
<sequence length="86" mass="10117">MDLRRMGRRLLHEFNYAMALNCMTMGFPFDMVLYLRQERDDFIGEGRAEEAPPVQPPPDGHPERLVPYAALSPSEREFWSHLDHRT</sequence>
<name>A0A7K1KVW0_9ACTN</name>
<gene>
    <name evidence="2" type="ORF">GNZ18_06185</name>
</gene>
<accession>A0A7K1KVW0</accession>
<evidence type="ECO:0000313" key="2">
    <source>
        <dbReference type="EMBL" id="MUN36185.1"/>
    </source>
</evidence>
<dbReference type="AlphaFoldDB" id="A0A7K1KVW0"/>
<reference evidence="2 3" key="1">
    <citation type="submission" date="2019-11" db="EMBL/GenBank/DDBJ databases">
        <authorList>
            <person name="Cao P."/>
        </authorList>
    </citation>
    <scope>NUCLEOTIDE SEQUENCE [LARGE SCALE GENOMIC DNA]</scope>
    <source>
        <strain evidence="2 3">NEAU-AAG5</strain>
    </source>
</reference>
<comment type="caution">
    <text evidence="2">The sequence shown here is derived from an EMBL/GenBank/DDBJ whole genome shotgun (WGS) entry which is preliminary data.</text>
</comment>
<dbReference type="InterPro" id="IPR045701">
    <property type="entry name" value="DUF6059"/>
</dbReference>
<evidence type="ECO:0000313" key="3">
    <source>
        <dbReference type="Proteomes" id="UP000432015"/>
    </source>
</evidence>
<keyword evidence="3" id="KW-1185">Reference proteome</keyword>
<feature type="region of interest" description="Disordered" evidence="1">
    <location>
        <begin position="44"/>
        <end position="66"/>
    </location>
</feature>
<proteinExistence type="predicted"/>
<protein>
    <submittedName>
        <fullName evidence="2">Uncharacterized protein</fullName>
    </submittedName>
</protein>
<dbReference type="EMBL" id="WOFH01000002">
    <property type="protein sequence ID" value="MUN36185.1"/>
    <property type="molecule type" value="Genomic_DNA"/>
</dbReference>
<dbReference type="Proteomes" id="UP000432015">
    <property type="component" value="Unassembled WGS sequence"/>
</dbReference>